<organism evidence="5 6">
    <name type="scientific">Lepeophtheirus salmonis</name>
    <name type="common">Salmon louse</name>
    <name type="synonym">Caligus salmonis</name>
    <dbReference type="NCBI Taxonomy" id="72036"/>
    <lineage>
        <taxon>Eukaryota</taxon>
        <taxon>Metazoa</taxon>
        <taxon>Ecdysozoa</taxon>
        <taxon>Arthropoda</taxon>
        <taxon>Crustacea</taxon>
        <taxon>Multicrustacea</taxon>
        <taxon>Hexanauplia</taxon>
        <taxon>Copepoda</taxon>
        <taxon>Siphonostomatoida</taxon>
        <taxon>Caligidae</taxon>
        <taxon>Lepeophtheirus</taxon>
    </lineage>
</organism>
<keyword evidence="2" id="KW-1015">Disulfide bond</keyword>
<name>A0A7R8H8Q3_LEPSM</name>
<dbReference type="SUPFAM" id="SSF49265">
    <property type="entry name" value="Fibronectin type III"/>
    <property type="match status" value="1"/>
</dbReference>
<feature type="region of interest" description="Disordered" evidence="3">
    <location>
        <begin position="588"/>
        <end position="677"/>
    </location>
</feature>
<feature type="compositionally biased region" description="Polar residues" evidence="3">
    <location>
        <begin position="643"/>
        <end position="656"/>
    </location>
</feature>
<dbReference type="CDD" id="cd00063">
    <property type="entry name" value="FN3"/>
    <property type="match status" value="1"/>
</dbReference>
<dbReference type="InterPro" id="IPR013098">
    <property type="entry name" value="Ig_I-set"/>
</dbReference>
<accession>A0A7R8H8Q3</accession>
<dbReference type="InterPro" id="IPR007110">
    <property type="entry name" value="Ig-like_dom"/>
</dbReference>
<feature type="compositionally biased region" description="Polar residues" evidence="3">
    <location>
        <begin position="588"/>
        <end position="600"/>
    </location>
</feature>
<gene>
    <name evidence="5" type="ORF">LSAA_10043</name>
</gene>
<dbReference type="SUPFAM" id="SSF48726">
    <property type="entry name" value="Immunoglobulin"/>
    <property type="match status" value="2"/>
</dbReference>
<dbReference type="InterPro" id="IPR036116">
    <property type="entry name" value="FN3_sf"/>
</dbReference>
<evidence type="ECO:0000313" key="6">
    <source>
        <dbReference type="Proteomes" id="UP000675881"/>
    </source>
</evidence>
<dbReference type="InterPro" id="IPR003961">
    <property type="entry name" value="FN3_dom"/>
</dbReference>
<reference evidence="5" key="1">
    <citation type="submission" date="2021-02" db="EMBL/GenBank/DDBJ databases">
        <authorList>
            <person name="Bekaert M."/>
        </authorList>
    </citation>
    <scope>NUCLEOTIDE SEQUENCE</scope>
    <source>
        <strain evidence="5">IoA-00</strain>
    </source>
</reference>
<evidence type="ECO:0000256" key="1">
    <source>
        <dbReference type="ARBA" id="ARBA00022737"/>
    </source>
</evidence>
<dbReference type="GO" id="GO:0030154">
    <property type="term" value="P:cell differentiation"/>
    <property type="evidence" value="ECO:0007669"/>
    <property type="project" value="UniProtKB-ARBA"/>
</dbReference>
<dbReference type="InterPro" id="IPR036179">
    <property type="entry name" value="Ig-like_dom_sf"/>
</dbReference>
<dbReference type="Proteomes" id="UP000675881">
    <property type="component" value="Chromosome 5"/>
</dbReference>
<keyword evidence="4" id="KW-0812">Transmembrane</keyword>
<keyword evidence="6" id="KW-1185">Reference proteome</keyword>
<evidence type="ECO:0000256" key="4">
    <source>
        <dbReference type="SAM" id="Phobius"/>
    </source>
</evidence>
<dbReference type="Pfam" id="PF00041">
    <property type="entry name" value="fn3"/>
    <property type="match status" value="1"/>
</dbReference>
<evidence type="ECO:0000256" key="2">
    <source>
        <dbReference type="ARBA" id="ARBA00023157"/>
    </source>
</evidence>
<dbReference type="SMART" id="SM00408">
    <property type="entry name" value="IGc2"/>
    <property type="match status" value="1"/>
</dbReference>
<dbReference type="Pfam" id="PF07679">
    <property type="entry name" value="I-set"/>
    <property type="match status" value="1"/>
</dbReference>
<protein>
    <submittedName>
        <fullName evidence="5">(salmon louse) hypothetical protein</fullName>
    </submittedName>
</protein>
<dbReference type="PROSITE" id="PS50835">
    <property type="entry name" value="IG_LIKE"/>
    <property type="match status" value="1"/>
</dbReference>
<evidence type="ECO:0000256" key="3">
    <source>
        <dbReference type="SAM" id="MobiDB-lite"/>
    </source>
</evidence>
<dbReference type="InterPro" id="IPR013783">
    <property type="entry name" value="Ig-like_fold"/>
</dbReference>
<dbReference type="AlphaFoldDB" id="A0A7R8H8Q3"/>
<proteinExistence type="predicted"/>
<dbReference type="EMBL" id="HG994584">
    <property type="protein sequence ID" value="CAF2946062.1"/>
    <property type="molecule type" value="Genomic_DNA"/>
</dbReference>
<dbReference type="GO" id="GO:0009653">
    <property type="term" value="P:anatomical structure morphogenesis"/>
    <property type="evidence" value="ECO:0007669"/>
    <property type="project" value="UniProtKB-ARBA"/>
</dbReference>
<dbReference type="SMART" id="SM00409">
    <property type="entry name" value="IG"/>
    <property type="match status" value="1"/>
</dbReference>
<dbReference type="PANTHER" id="PTHR44170:SF6">
    <property type="entry name" value="CONTACTIN"/>
    <property type="match status" value="1"/>
</dbReference>
<evidence type="ECO:0000313" key="5">
    <source>
        <dbReference type="EMBL" id="CAF2946062.1"/>
    </source>
</evidence>
<dbReference type="PROSITE" id="PS50853">
    <property type="entry name" value="FN3"/>
    <property type="match status" value="1"/>
</dbReference>
<dbReference type="Gene3D" id="2.60.40.10">
    <property type="entry name" value="Immunoglobulins"/>
    <property type="match status" value="3"/>
</dbReference>
<feature type="transmembrane region" description="Helical" evidence="4">
    <location>
        <begin position="406"/>
        <end position="429"/>
    </location>
</feature>
<dbReference type="SMART" id="SM00060">
    <property type="entry name" value="FN3"/>
    <property type="match status" value="1"/>
</dbReference>
<keyword evidence="1" id="KW-0677">Repeat</keyword>
<dbReference type="GO" id="GO:0016020">
    <property type="term" value="C:membrane"/>
    <property type="evidence" value="ECO:0007669"/>
    <property type="project" value="UniProtKB-SubCell"/>
</dbReference>
<dbReference type="GO" id="GO:0098609">
    <property type="term" value="P:cell-cell adhesion"/>
    <property type="evidence" value="ECO:0007669"/>
    <property type="project" value="TreeGrafter"/>
</dbReference>
<keyword evidence="4" id="KW-0472">Membrane</keyword>
<dbReference type="InterPro" id="IPR003599">
    <property type="entry name" value="Ig_sub"/>
</dbReference>
<dbReference type="InterPro" id="IPR003598">
    <property type="entry name" value="Ig_sub2"/>
</dbReference>
<feature type="transmembrane region" description="Helical" evidence="4">
    <location>
        <begin position="350"/>
        <end position="373"/>
    </location>
</feature>
<keyword evidence="4" id="KW-1133">Transmembrane helix</keyword>
<dbReference type="OrthoDB" id="10028801at2759"/>
<dbReference type="PANTHER" id="PTHR44170">
    <property type="entry name" value="PROTEIN SIDEKICK"/>
    <property type="match status" value="1"/>
</dbReference>
<sequence>MKSKNRQGLTIQDGVLKINKASRSHAGIYAVSATNDRGTSSITFEIDILYAPKIVYLTDSVLRKIMIWKDEQRQLRALLLTRVALEVNIFWSFWCEADNGIERRGRIARNRTYLLVRHKPWVKQTPNNIKAAANPGEMGVLICEASGVPNVTISWVRSSSAFEDKEKYRIVHTMLDPLTWRSEFYIHDVGIKDYGTYECIARNTEGSARQKIVFDVKTKPDIPSKLRVDKILHESVHLMWVPGFNGGTDQHFRLQFSSQENGVEFRDVYPVNADNFVVNKLEPGVEYAFNIMAFNNQGESNYTDSSVIVHTSIDNGNNDKESVLPAQPVNENVLGSDSQFQSSQFSTPTLLLISFLSTLLFLVILTAPIIHWLRKTPHSGDFLCLRKMFHNSHDALSEKAEGTMNIIIIVSVIISIVLLLIFIITCLCTRRRRRIKKSRGLGSDDNIVVREKRGGVGCTSSGSEGSSSVGSTKSGTMELYTSSYNETNSGAGETVSSISEKSCVSGNAVIPPPMLAQTTNFQPHTHYHNHHQMGYLEDVGSLRRPPSQSNQPPIYCVVNKLHRTMQHGNMPQRDYEDTESEYASEIRSNPHIQTLGDQNTYGRSSGGGSGNNYSSDRSICNQIRPPSIETSSNSEGPLCASSPKRTPLTSFGPQMETTSTTSSSNPSGVIPPMGQLV</sequence>